<reference evidence="3 4" key="1">
    <citation type="journal article" date="2019" name="Nat. Ecol. Evol.">
        <title>Megaphylogeny resolves global patterns of mushroom evolution.</title>
        <authorList>
            <person name="Varga T."/>
            <person name="Krizsan K."/>
            <person name="Foldi C."/>
            <person name="Dima B."/>
            <person name="Sanchez-Garcia M."/>
            <person name="Sanchez-Ramirez S."/>
            <person name="Szollosi G.J."/>
            <person name="Szarkandi J.G."/>
            <person name="Papp V."/>
            <person name="Albert L."/>
            <person name="Andreopoulos W."/>
            <person name="Angelini C."/>
            <person name="Antonin V."/>
            <person name="Barry K.W."/>
            <person name="Bougher N.L."/>
            <person name="Buchanan P."/>
            <person name="Buyck B."/>
            <person name="Bense V."/>
            <person name="Catcheside P."/>
            <person name="Chovatia M."/>
            <person name="Cooper J."/>
            <person name="Damon W."/>
            <person name="Desjardin D."/>
            <person name="Finy P."/>
            <person name="Geml J."/>
            <person name="Haridas S."/>
            <person name="Hughes K."/>
            <person name="Justo A."/>
            <person name="Karasinski D."/>
            <person name="Kautmanova I."/>
            <person name="Kiss B."/>
            <person name="Kocsube S."/>
            <person name="Kotiranta H."/>
            <person name="LaButti K.M."/>
            <person name="Lechner B.E."/>
            <person name="Liimatainen K."/>
            <person name="Lipzen A."/>
            <person name="Lukacs Z."/>
            <person name="Mihaltcheva S."/>
            <person name="Morgado L.N."/>
            <person name="Niskanen T."/>
            <person name="Noordeloos M.E."/>
            <person name="Ohm R.A."/>
            <person name="Ortiz-Santana B."/>
            <person name="Ovrebo C."/>
            <person name="Racz N."/>
            <person name="Riley R."/>
            <person name="Savchenko A."/>
            <person name="Shiryaev A."/>
            <person name="Soop K."/>
            <person name="Spirin V."/>
            <person name="Szebenyi C."/>
            <person name="Tomsovsky M."/>
            <person name="Tulloss R.E."/>
            <person name="Uehling J."/>
            <person name="Grigoriev I.V."/>
            <person name="Vagvolgyi C."/>
            <person name="Papp T."/>
            <person name="Martin F.M."/>
            <person name="Miettinen O."/>
            <person name="Hibbett D.S."/>
            <person name="Nagy L.G."/>
        </authorList>
    </citation>
    <scope>NUCLEOTIDE SEQUENCE [LARGE SCALE GENOMIC DNA]</scope>
    <source>
        <strain evidence="3 4">CBS 166.37</strain>
    </source>
</reference>
<keyword evidence="1" id="KW-1133">Transmembrane helix</keyword>
<feature type="transmembrane region" description="Helical" evidence="1">
    <location>
        <begin position="49"/>
        <end position="67"/>
    </location>
</feature>
<organism evidence="3 4">
    <name type="scientific">Crucibulum laeve</name>
    <dbReference type="NCBI Taxonomy" id="68775"/>
    <lineage>
        <taxon>Eukaryota</taxon>
        <taxon>Fungi</taxon>
        <taxon>Dikarya</taxon>
        <taxon>Basidiomycota</taxon>
        <taxon>Agaricomycotina</taxon>
        <taxon>Agaricomycetes</taxon>
        <taxon>Agaricomycetidae</taxon>
        <taxon>Agaricales</taxon>
        <taxon>Agaricineae</taxon>
        <taxon>Nidulariaceae</taxon>
        <taxon>Crucibulum</taxon>
    </lineage>
</organism>
<sequence length="337" mass="38686">MHSTRFTSRILLTCLFANIFQYTHARPLSKTAQLAQKPLYLTPINTAAFVFYVVFAIATFFQLYNALRGLSRDKKREAKVPHYRISTGIKFRSLLVFATLPLITHYTLTAISIAYDLNRIASRVSFSFAYYAMRIFTGMLADVIIAGAMLVLVHHRARVSRVPAAPLWKKIMDAALILLLTLYAIVVAVIGATYATMENRLSMLNIREIFYHMFTAFYILVVIDIFISAALISYKLSKDDVEDNIIRRFLRSIAPLLLLCSKFKLVDDILLSLPVTVNSLNSIDYDALRLARAIVLGFINFFILYIALDFSEPNPKRYNFDDRQMKERYELRLKDTK</sequence>
<dbReference type="EMBL" id="ML213634">
    <property type="protein sequence ID" value="TFK34244.1"/>
    <property type="molecule type" value="Genomic_DNA"/>
</dbReference>
<feature type="transmembrane region" description="Helical" evidence="1">
    <location>
        <begin position="135"/>
        <end position="153"/>
    </location>
</feature>
<evidence type="ECO:0000313" key="4">
    <source>
        <dbReference type="Proteomes" id="UP000308652"/>
    </source>
</evidence>
<keyword evidence="4" id="KW-1185">Reference proteome</keyword>
<evidence type="ECO:0000313" key="3">
    <source>
        <dbReference type="EMBL" id="TFK34244.1"/>
    </source>
</evidence>
<keyword evidence="1" id="KW-0812">Transmembrane</keyword>
<feature type="transmembrane region" description="Helical" evidence="1">
    <location>
        <begin position="287"/>
        <end position="308"/>
    </location>
</feature>
<proteinExistence type="predicted"/>
<protein>
    <submittedName>
        <fullName evidence="3">Uncharacterized protein</fullName>
    </submittedName>
</protein>
<dbReference type="AlphaFoldDB" id="A0A5C3LM53"/>
<evidence type="ECO:0000256" key="2">
    <source>
        <dbReference type="SAM" id="SignalP"/>
    </source>
</evidence>
<feature type="transmembrane region" description="Helical" evidence="1">
    <location>
        <begin position="174"/>
        <end position="197"/>
    </location>
</feature>
<keyword evidence="2" id="KW-0732">Signal</keyword>
<keyword evidence="1" id="KW-0472">Membrane</keyword>
<feature type="signal peptide" evidence="2">
    <location>
        <begin position="1"/>
        <end position="25"/>
    </location>
</feature>
<evidence type="ECO:0000256" key="1">
    <source>
        <dbReference type="SAM" id="Phobius"/>
    </source>
</evidence>
<gene>
    <name evidence="3" type="ORF">BDQ12DRAFT_738306</name>
</gene>
<feature type="transmembrane region" description="Helical" evidence="1">
    <location>
        <begin position="209"/>
        <end position="232"/>
    </location>
</feature>
<dbReference type="Proteomes" id="UP000308652">
    <property type="component" value="Unassembled WGS sequence"/>
</dbReference>
<accession>A0A5C3LM53</accession>
<name>A0A5C3LM53_9AGAR</name>
<feature type="transmembrane region" description="Helical" evidence="1">
    <location>
        <begin position="94"/>
        <end position="115"/>
    </location>
</feature>
<feature type="chain" id="PRO_5022955847" evidence="2">
    <location>
        <begin position="26"/>
        <end position="337"/>
    </location>
</feature>